<protein>
    <submittedName>
        <fullName evidence="2">GNAT family N-acetyltransferase</fullName>
    </submittedName>
</protein>
<accession>A0ABX1ZFD3</accession>
<evidence type="ECO:0000259" key="1">
    <source>
        <dbReference type="Pfam" id="PF13302"/>
    </source>
</evidence>
<comment type="caution">
    <text evidence="2">The sequence shown here is derived from an EMBL/GenBank/DDBJ whole genome shotgun (WGS) entry which is preliminary data.</text>
</comment>
<dbReference type="Gene3D" id="3.40.630.30">
    <property type="match status" value="1"/>
</dbReference>
<keyword evidence="3" id="KW-1185">Reference proteome</keyword>
<organism evidence="2 3">
    <name type="scientific">Paenibacillus planticolens</name>
    <dbReference type="NCBI Taxonomy" id="2654976"/>
    <lineage>
        <taxon>Bacteria</taxon>
        <taxon>Bacillati</taxon>
        <taxon>Bacillota</taxon>
        <taxon>Bacilli</taxon>
        <taxon>Bacillales</taxon>
        <taxon>Paenibacillaceae</taxon>
        <taxon>Paenibacillus</taxon>
    </lineage>
</organism>
<dbReference type="InterPro" id="IPR016181">
    <property type="entry name" value="Acyl_CoA_acyltransferase"/>
</dbReference>
<dbReference type="Pfam" id="PF13302">
    <property type="entry name" value="Acetyltransf_3"/>
    <property type="match status" value="1"/>
</dbReference>
<proteinExistence type="predicted"/>
<name>A0ABX1ZFD3_9BACL</name>
<dbReference type="PANTHER" id="PTHR43792">
    <property type="entry name" value="GNAT FAMILY, PUTATIVE (AFU_ORTHOLOGUE AFUA_3G00765)-RELATED-RELATED"/>
    <property type="match status" value="1"/>
</dbReference>
<dbReference type="InterPro" id="IPR051531">
    <property type="entry name" value="N-acetyltransferase"/>
</dbReference>
<dbReference type="SUPFAM" id="SSF55729">
    <property type="entry name" value="Acyl-CoA N-acyltransferases (Nat)"/>
    <property type="match status" value="1"/>
</dbReference>
<reference evidence="2 3" key="1">
    <citation type="submission" date="2019-10" db="EMBL/GenBank/DDBJ databases">
        <title>Description of Paenibacillus pedi sp. nov.</title>
        <authorList>
            <person name="Carlier A."/>
            <person name="Qi S."/>
        </authorList>
    </citation>
    <scope>NUCLEOTIDE SEQUENCE [LARGE SCALE GENOMIC DNA]</scope>
    <source>
        <strain evidence="2 3">LMG 31457</strain>
    </source>
</reference>
<feature type="domain" description="N-acetyltransferase" evidence="1">
    <location>
        <begin position="12"/>
        <end position="132"/>
    </location>
</feature>
<dbReference type="Proteomes" id="UP000618579">
    <property type="component" value="Unassembled WGS sequence"/>
</dbReference>
<dbReference type="PANTHER" id="PTHR43792:SF1">
    <property type="entry name" value="N-ACETYLTRANSFERASE DOMAIN-CONTAINING PROTEIN"/>
    <property type="match status" value="1"/>
</dbReference>
<evidence type="ECO:0000313" key="2">
    <source>
        <dbReference type="EMBL" id="NOU98796.1"/>
    </source>
</evidence>
<dbReference type="EMBL" id="WHNZ01000007">
    <property type="protein sequence ID" value="NOU98796.1"/>
    <property type="molecule type" value="Genomic_DNA"/>
</dbReference>
<gene>
    <name evidence="2" type="ORF">GC097_02010</name>
</gene>
<evidence type="ECO:0000313" key="3">
    <source>
        <dbReference type="Proteomes" id="UP000618579"/>
    </source>
</evidence>
<sequence>MLKKRDLNECHTLFSLMMDPEVFPYVRYKCKFYEEYLFVTKQLIVEEELETCISRTILDDMGHPIGTIDLYDIANKTGFLATWIGTPYFGKGYNQRAKESFFTELFLEHQIETVFLKIRKQNIRSKKAVEKLPYAKLANDIHHEMYKSINKAEQIYDLYQVERLDFFEYSQCFNKQLV</sequence>
<dbReference type="RefSeq" id="WP_171681675.1">
    <property type="nucleotide sequence ID" value="NZ_WHNZ01000007.1"/>
</dbReference>
<dbReference type="InterPro" id="IPR000182">
    <property type="entry name" value="GNAT_dom"/>
</dbReference>